<dbReference type="GO" id="GO:0016301">
    <property type="term" value="F:kinase activity"/>
    <property type="evidence" value="ECO:0007669"/>
    <property type="project" value="UniProtKB-KW"/>
</dbReference>
<dbReference type="EMBL" id="VUOA01000022">
    <property type="protein sequence ID" value="KAA2236865.1"/>
    <property type="molecule type" value="Genomic_DNA"/>
</dbReference>
<dbReference type="InterPro" id="IPR043129">
    <property type="entry name" value="ATPase_NBD"/>
</dbReference>
<dbReference type="InterPro" id="IPR002731">
    <property type="entry name" value="ATPase_BadF"/>
</dbReference>
<dbReference type="PANTHER" id="PTHR43190">
    <property type="entry name" value="N-ACETYL-D-GLUCOSAMINE KINASE"/>
    <property type="match status" value="1"/>
</dbReference>
<reference evidence="2 3" key="1">
    <citation type="submission" date="2019-09" db="EMBL/GenBank/DDBJ databases">
        <title>Salinarimonas rosea gen. nov., sp. nov., a new member of the a-2 subgroup of the Proteobacteria.</title>
        <authorList>
            <person name="Liu J."/>
        </authorList>
    </citation>
    <scope>NUCLEOTIDE SEQUENCE [LARGE SCALE GENOMIC DNA]</scope>
    <source>
        <strain evidence="2 3">BN140002</strain>
    </source>
</reference>
<sequence length="298" mass="29398">MAAMLHLGVDGGGTGCRARLCAPDGTVLGEGRGGPANLRFGVAEALDAVAEAARHALAAAGLGEGDLARVAAGLGLAGASEPALATAAAAHPHPYGAVAIATDAGIACLGAHAGGDGGIVIVGTGTIAWAVIGGREHRIGGWGYPLSDEGSGAWIGAEALRRTLWAHDGRGPRTPLVEAVFDRFGGDPHGIVAFMTGAKPRDFGGLAPLVVDRAGAGDPLAVAIMQDAGAHVDALARRLVELGAGRIALSGGLSGPIGPFLADETRRHLVPARGDALDGAVALARSLAGPDRAAPEGR</sequence>
<proteinExistence type="predicted"/>
<dbReference type="InterPro" id="IPR052519">
    <property type="entry name" value="Euk-type_GlcNAc_Kinase"/>
</dbReference>
<gene>
    <name evidence="2" type="ORF">F0L46_12805</name>
</gene>
<reference evidence="2 3" key="2">
    <citation type="submission" date="2019-09" db="EMBL/GenBank/DDBJ databases">
        <authorList>
            <person name="Jin C."/>
        </authorList>
    </citation>
    <scope>NUCLEOTIDE SEQUENCE [LARGE SCALE GENOMIC DNA]</scope>
    <source>
        <strain evidence="2 3">BN140002</strain>
    </source>
</reference>
<feature type="domain" description="ATPase BadF/BadG/BcrA/BcrD type" evidence="1">
    <location>
        <begin position="7"/>
        <end position="254"/>
    </location>
</feature>
<organism evidence="2 3">
    <name type="scientific">Salinarimonas soli</name>
    <dbReference type="NCBI Taxonomy" id="1638099"/>
    <lineage>
        <taxon>Bacteria</taxon>
        <taxon>Pseudomonadati</taxon>
        <taxon>Pseudomonadota</taxon>
        <taxon>Alphaproteobacteria</taxon>
        <taxon>Hyphomicrobiales</taxon>
        <taxon>Salinarimonadaceae</taxon>
        <taxon>Salinarimonas</taxon>
    </lineage>
</organism>
<protein>
    <submittedName>
        <fullName evidence="2">N-acetylglucosamine kinase</fullName>
    </submittedName>
</protein>
<comment type="caution">
    <text evidence="2">The sequence shown here is derived from an EMBL/GenBank/DDBJ whole genome shotgun (WGS) entry which is preliminary data.</text>
</comment>
<evidence type="ECO:0000313" key="3">
    <source>
        <dbReference type="Proteomes" id="UP000323142"/>
    </source>
</evidence>
<dbReference type="Proteomes" id="UP000323142">
    <property type="component" value="Unassembled WGS sequence"/>
</dbReference>
<keyword evidence="2" id="KW-0808">Transferase</keyword>
<dbReference type="SUPFAM" id="SSF53067">
    <property type="entry name" value="Actin-like ATPase domain"/>
    <property type="match status" value="2"/>
</dbReference>
<dbReference type="Pfam" id="PF01869">
    <property type="entry name" value="BcrAD_BadFG"/>
    <property type="match status" value="1"/>
</dbReference>
<evidence type="ECO:0000259" key="1">
    <source>
        <dbReference type="Pfam" id="PF01869"/>
    </source>
</evidence>
<dbReference type="CDD" id="cd24082">
    <property type="entry name" value="ASKHA_NBD_GspK-like"/>
    <property type="match status" value="1"/>
</dbReference>
<dbReference type="Gene3D" id="3.30.420.40">
    <property type="match status" value="2"/>
</dbReference>
<dbReference type="AlphaFoldDB" id="A0A5B2VDL4"/>
<dbReference type="PANTHER" id="PTHR43190:SF3">
    <property type="entry name" value="N-ACETYL-D-GLUCOSAMINE KINASE"/>
    <property type="match status" value="1"/>
</dbReference>
<accession>A0A5B2VDL4</accession>
<evidence type="ECO:0000313" key="2">
    <source>
        <dbReference type="EMBL" id="KAA2236865.1"/>
    </source>
</evidence>
<keyword evidence="2" id="KW-0418">Kinase</keyword>
<name>A0A5B2VDL4_9HYPH</name>
<keyword evidence="3" id="KW-1185">Reference proteome</keyword>
<dbReference type="OrthoDB" id="63487at2"/>